<proteinExistence type="predicted"/>
<dbReference type="PANTHER" id="PTHR28037">
    <property type="entry name" value="ALCOHOL O-ACETYLTRANSFERASE 1-RELATED"/>
    <property type="match status" value="1"/>
</dbReference>
<keyword evidence="3" id="KW-1185">Reference proteome</keyword>
<reference evidence="2" key="1">
    <citation type="submission" date="2021-07" db="EMBL/GenBank/DDBJ databases">
        <authorList>
            <person name="Durling M."/>
        </authorList>
    </citation>
    <scope>NUCLEOTIDE SEQUENCE</scope>
</reference>
<dbReference type="InterPro" id="IPR052058">
    <property type="entry name" value="Alcohol_O-acetyltransferase"/>
</dbReference>
<dbReference type="SUPFAM" id="SSF52777">
    <property type="entry name" value="CoA-dependent acyltransferases"/>
    <property type="match status" value="1"/>
</dbReference>
<name>A0A9N9PT75_9HELO</name>
<comment type="caution">
    <text evidence="2">The sequence shown here is derived from an EMBL/GenBank/DDBJ whole genome shotgun (WGS) entry which is preliminary data.</text>
</comment>
<evidence type="ECO:0000313" key="2">
    <source>
        <dbReference type="EMBL" id="CAG8954218.1"/>
    </source>
</evidence>
<feature type="region of interest" description="Disordered" evidence="1">
    <location>
        <begin position="180"/>
        <end position="226"/>
    </location>
</feature>
<evidence type="ECO:0000256" key="1">
    <source>
        <dbReference type="SAM" id="MobiDB-lite"/>
    </source>
</evidence>
<feature type="compositionally biased region" description="Pro residues" evidence="1">
    <location>
        <begin position="191"/>
        <end position="212"/>
    </location>
</feature>
<gene>
    <name evidence="2" type="ORF">HYFRA_00005838</name>
</gene>
<dbReference type="Proteomes" id="UP000696280">
    <property type="component" value="Unassembled WGS sequence"/>
</dbReference>
<dbReference type="GO" id="GO:0008080">
    <property type="term" value="F:N-acetyltransferase activity"/>
    <property type="evidence" value="ECO:0007669"/>
    <property type="project" value="TreeGrafter"/>
</dbReference>
<dbReference type="OrthoDB" id="2150604at2759"/>
<sequence length="485" mass="53943">MDSQIVSGGFLLKYYAARHSLGHYRSFGVTGIYHFSPCILASHSRFTEILKFALSKTITRHSTLSFGVVERLKNDDAHFYRQREINFEDVVEFRPSTALEKEDDEALGTEIGISHRHCWTEQTRKPGWKIVVVKHEGSSKGRVDIIFVTHHALADGGSGGSFHKSLYLYLSEAIQLSSPSSTWPHQVPETTQPPPSIEDAFPFPPSATPPTSTPEENTPAPWGAQPPSLPSLDHALILAVPPARLSDILTFCRTQNITLTSLLHFLTLTYLSTTLPSTEAPSFKAITPYTMRRFTLTPPTEMVNHISFISTHFPISLTTSLRDLLPSDEDSDNERELLKAVASQFQRQIYDELSFVTHQHFSPALLTQYKLVSTLSSDDSIQEYHEKAMGKKREYAYEISNIGVVHLDAPSSQTPKPTGEETVTLERLVFSQCAMATGPAIGCSVASLANGPLSICLTWQEGIVEEDFVRGLRGYMERRLAGFTA</sequence>
<evidence type="ECO:0008006" key="4">
    <source>
        <dbReference type="Google" id="ProtNLM"/>
    </source>
</evidence>
<dbReference type="InterPro" id="IPR010828">
    <property type="entry name" value="Atf2/Sli1-like"/>
</dbReference>
<dbReference type="PANTHER" id="PTHR28037:SF1">
    <property type="entry name" value="ALCOHOL O-ACETYLTRANSFERASE 1-RELATED"/>
    <property type="match status" value="1"/>
</dbReference>
<dbReference type="Pfam" id="PF07247">
    <property type="entry name" value="AATase"/>
    <property type="match status" value="2"/>
</dbReference>
<organism evidence="2 3">
    <name type="scientific">Hymenoscyphus fraxineus</name>
    <dbReference type="NCBI Taxonomy" id="746836"/>
    <lineage>
        <taxon>Eukaryota</taxon>
        <taxon>Fungi</taxon>
        <taxon>Dikarya</taxon>
        <taxon>Ascomycota</taxon>
        <taxon>Pezizomycotina</taxon>
        <taxon>Leotiomycetes</taxon>
        <taxon>Helotiales</taxon>
        <taxon>Helotiaceae</taxon>
        <taxon>Hymenoscyphus</taxon>
    </lineage>
</organism>
<accession>A0A9N9PT75</accession>
<evidence type="ECO:0000313" key="3">
    <source>
        <dbReference type="Proteomes" id="UP000696280"/>
    </source>
</evidence>
<dbReference type="AlphaFoldDB" id="A0A9N9PT75"/>
<feature type="compositionally biased region" description="Polar residues" evidence="1">
    <location>
        <begin position="180"/>
        <end position="190"/>
    </location>
</feature>
<protein>
    <recommendedName>
        <fullName evidence="4">Alcohol acetyltransferase</fullName>
    </recommendedName>
</protein>
<dbReference type="EMBL" id="CAJVRL010000056">
    <property type="protein sequence ID" value="CAG8954218.1"/>
    <property type="molecule type" value="Genomic_DNA"/>
</dbReference>